<keyword evidence="4" id="KW-0862">Zinc</keyword>
<dbReference type="Pfam" id="PF00753">
    <property type="entry name" value="Lactamase_B"/>
    <property type="match status" value="1"/>
</dbReference>
<organism evidence="7 8">
    <name type="scientific">Duganella aquatilis</name>
    <dbReference type="NCBI Taxonomy" id="2666082"/>
    <lineage>
        <taxon>Bacteria</taxon>
        <taxon>Pseudomonadati</taxon>
        <taxon>Pseudomonadota</taxon>
        <taxon>Betaproteobacteria</taxon>
        <taxon>Burkholderiales</taxon>
        <taxon>Oxalobacteraceae</taxon>
        <taxon>Telluria group</taxon>
        <taxon>Duganella</taxon>
    </lineage>
</organism>
<keyword evidence="3 7" id="KW-0378">Hydrolase</keyword>
<name>A0A844D7N4_9BURK</name>
<protein>
    <submittedName>
        <fullName evidence="7">MBL fold metallo-hydrolase</fullName>
    </submittedName>
</protein>
<evidence type="ECO:0000256" key="5">
    <source>
        <dbReference type="SAM" id="SignalP"/>
    </source>
</evidence>
<reference evidence="7 8" key="1">
    <citation type="submission" date="2019-11" db="EMBL/GenBank/DDBJ databases">
        <title>Novel species isolated from a subtropical stream in China.</title>
        <authorList>
            <person name="Lu H."/>
        </authorList>
    </citation>
    <scope>NUCLEOTIDE SEQUENCE [LARGE SCALE GENOMIC DNA]</scope>
    <source>
        <strain evidence="7 8">FT26W</strain>
    </source>
</reference>
<comment type="similarity">
    <text evidence="1">Belongs to the metallo-beta-lactamase superfamily.</text>
</comment>
<dbReference type="PANTHER" id="PTHR42978">
    <property type="entry name" value="QUORUM-QUENCHING LACTONASE YTNP-RELATED-RELATED"/>
    <property type="match status" value="1"/>
</dbReference>
<dbReference type="InterPro" id="IPR001279">
    <property type="entry name" value="Metallo-B-lactamas"/>
</dbReference>
<dbReference type="Gene3D" id="3.60.15.10">
    <property type="entry name" value="Ribonuclease Z/Hydroxyacylglutathione hydrolase-like"/>
    <property type="match status" value="1"/>
</dbReference>
<accession>A0A844D7N4</accession>
<sequence length="310" mass="33706">MKLIIAIALSLLQSLSFAAAPFAKTQAPGYYRMMLGDFEVTAICDGTSNLPFDKWLHTPPAATHKALKDAFLDTPTETSFNAFVVNTGQKLVMIDVGGGNLFGPTLGNLIANLKAAGYQPEQIDDIYITHMHPDHIGGLGTSPSVFPNAFIHADKRDADYWLNESNKATAHEADKDYFKGIISTVGEYAKAGKLKTFDGKTQLLPGVTAIPSYGHTPGHTRYLVESKGQKLMLLGDLLHLGVIQFKDPSVTIVFDSDARQAMASRQAVFKDAAEEAYLVGAAHLQFPGLGHIRRHGKGYEFIPANYTVPR</sequence>
<dbReference type="SUPFAM" id="SSF56281">
    <property type="entry name" value="Metallo-hydrolase/oxidoreductase"/>
    <property type="match status" value="1"/>
</dbReference>
<comment type="caution">
    <text evidence="7">The sequence shown here is derived from an EMBL/GenBank/DDBJ whole genome shotgun (WGS) entry which is preliminary data.</text>
</comment>
<evidence type="ECO:0000256" key="3">
    <source>
        <dbReference type="ARBA" id="ARBA00022801"/>
    </source>
</evidence>
<evidence type="ECO:0000313" key="7">
    <source>
        <dbReference type="EMBL" id="MRW84166.1"/>
    </source>
</evidence>
<dbReference type="GO" id="GO:0046872">
    <property type="term" value="F:metal ion binding"/>
    <property type="evidence" value="ECO:0007669"/>
    <property type="project" value="UniProtKB-KW"/>
</dbReference>
<evidence type="ECO:0000313" key="8">
    <source>
        <dbReference type="Proteomes" id="UP000439986"/>
    </source>
</evidence>
<keyword evidence="5" id="KW-0732">Signal</keyword>
<dbReference type="Proteomes" id="UP000439986">
    <property type="component" value="Unassembled WGS sequence"/>
</dbReference>
<dbReference type="AlphaFoldDB" id="A0A844D7N4"/>
<keyword evidence="2" id="KW-0479">Metal-binding</keyword>
<dbReference type="GO" id="GO:0016787">
    <property type="term" value="F:hydrolase activity"/>
    <property type="evidence" value="ECO:0007669"/>
    <property type="project" value="UniProtKB-KW"/>
</dbReference>
<dbReference type="InterPro" id="IPR036866">
    <property type="entry name" value="RibonucZ/Hydroxyglut_hydro"/>
</dbReference>
<evidence type="ECO:0000256" key="2">
    <source>
        <dbReference type="ARBA" id="ARBA00022723"/>
    </source>
</evidence>
<keyword evidence="8" id="KW-1185">Reference proteome</keyword>
<dbReference type="EMBL" id="WKJL01000004">
    <property type="protein sequence ID" value="MRW84166.1"/>
    <property type="molecule type" value="Genomic_DNA"/>
</dbReference>
<dbReference type="RefSeq" id="WP_154357217.1">
    <property type="nucleotide sequence ID" value="NZ_WKJL01000004.1"/>
</dbReference>
<dbReference type="CDD" id="cd07720">
    <property type="entry name" value="OPHC2-like_MBL-fold"/>
    <property type="match status" value="1"/>
</dbReference>
<evidence type="ECO:0000259" key="6">
    <source>
        <dbReference type="SMART" id="SM00849"/>
    </source>
</evidence>
<dbReference type="PANTHER" id="PTHR42978:SF6">
    <property type="entry name" value="QUORUM-QUENCHING LACTONASE YTNP-RELATED"/>
    <property type="match status" value="1"/>
</dbReference>
<feature type="chain" id="PRO_5032967170" evidence="5">
    <location>
        <begin position="19"/>
        <end position="310"/>
    </location>
</feature>
<dbReference type="InterPro" id="IPR051013">
    <property type="entry name" value="MBL_superfamily_lactonases"/>
</dbReference>
<evidence type="ECO:0000256" key="4">
    <source>
        <dbReference type="ARBA" id="ARBA00022833"/>
    </source>
</evidence>
<dbReference type="SMART" id="SM00849">
    <property type="entry name" value="Lactamase_B"/>
    <property type="match status" value="1"/>
</dbReference>
<feature type="domain" description="Metallo-beta-lactamase" evidence="6">
    <location>
        <begin position="79"/>
        <end position="283"/>
    </location>
</feature>
<gene>
    <name evidence="7" type="ORF">GJ698_08645</name>
</gene>
<evidence type="ECO:0000256" key="1">
    <source>
        <dbReference type="ARBA" id="ARBA00007749"/>
    </source>
</evidence>
<proteinExistence type="inferred from homology"/>
<feature type="signal peptide" evidence="5">
    <location>
        <begin position="1"/>
        <end position="18"/>
    </location>
</feature>